<sequence>MASFDIKSELNIHELTNAVDQANRVLKSRFDFKGTGAEFTLTDKQINLSTKEDFQIKQMEPVLHESLSKRGIDLRALKPGIVEVANGSARQDISLQEGIDRELGKKITTLVKQSKVKVQASIQGDSIRINGKKRDDLQQIIQVIKDQKYDLPLQFNNFRD</sequence>
<dbReference type="NCBIfam" id="NF003819">
    <property type="entry name" value="PRK05412.1"/>
    <property type="match status" value="1"/>
</dbReference>
<comment type="function">
    <text evidence="3">Nucleotide-binding protein.</text>
</comment>
<dbReference type="Pfam" id="PF04461">
    <property type="entry name" value="YajQ"/>
    <property type="match status" value="1"/>
</dbReference>
<evidence type="ECO:0000256" key="2">
    <source>
        <dbReference type="ARBA" id="ARBA00093450"/>
    </source>
</evidence>
<dbReference type="Gene3D" id="3.30.70.860">
    <property type="match status" value="1"/>
</dbReference>
<dbReference type="CDD" id="cd11740">
    <property type="entry name" value="YajQ_like"/>
    <property type="match status" value="1"/>
</dbReference>
<reference evidence="4" key="1">
    <citation type="submission" date="2020-10" db="EMBL/GenBank/DDBJ databases">
        <title>Microbiome of the Black Sea water column analyzed by genome centric metagenomics.</title>
        <authorList>
            <person name="Cabello-Yeves P.J."/>
            <person name="Callieri C."/>
            <person name="Picazo A."/>
            <person name="Mehrshad M."/>
            <person name="Haro-Moreno J.M."/>
            <person name="Roda-Garcia J."/>
            <person name="Dzembekova N."/>
            <person name="Slabakova V."/>
            <person name="Slabakova N."/>
            <person name="Moncheva S."/>
            <person name="Rodriguez-Valera F."/>
        </authorList>
    </citation>
    <scope>NUCLEOTIDE SEQUENCE</scope>
    <source>
        <strain evidence="4">BS30m-G43</strain>
    </source>
</reference>
<dbReference type="InterPro" id="IPR036183">
    <property type="entry name" value="YajQ-like_sf"/>
</dbReference>
<dbReference type="EMBL" id="JADHSG010000001">
    <property type="protein sequence ID" value="MBL6902783.1"/>
    <property type="molecule type" value="Genomic_DNA"/>
</dbReference>
<dbReference type="InterPro" id="IPR035571">
    <property type="entry name" value="UPF0234-like_C"/>
</dbReference>
<evidence type="ECO:0000313" key="5">
    <source>
        <dbReference type="Proteomes" id="UP000705230"/>
    </source>
</evidence>
<comment type="similarity">
    <text evidence="2 3">Belongs to the YajQ family.</text>
</comment>
<dbReference type="InterPro" id="IPR035570">
    <property type="entry name" value="UPF0234_N"/>
</dbReference>
<dbReference type="AlphaFoldDB" id="A0A937JDN0"/>
<name>A0A937JDN0_9GAMM</name>
<dbReference type="HAMAP" id="MF_00632">
    <property type="entry name" value="UPF0234"/>
    <property type="match status" value="1"/>
</dbReference>
<dbReference type="GO" id="GO:0000166">
    <property type="term" value="F:nucleotide binding"/>
    <property type="evidence" value="ECO:0007669"/>
    <property type="project" value="UniProtKB-UniRule"/>
</dbReference>
<dbReference type="InterPro" id="IPR007551">
    <property type="entry name" value="YajQ/Smlt4090-like"/>
</dbReference>
<organism evidence="4 5">
    <name type="scientific">SAR86 cluster bacterium</name>
    <dbReference type="NCBI Taxonomy" id="2030880"/>
    <lineage>
        <taxon>Bacteria</taxon>
        <taxon>Pseudomonadati</taxon>
        <taxon>Pseudomonadota</taxon>
        <taxon>Gammaproteobacteria</taxon>
        <taxon>SAR86 cluster</taxon>
    </lineage>
</organism>
<protein>
    <recommendedName>
        <fullName evidence="3">Nucleotide-binding protein ISR29_01095</fullName>
    </recommendedName>
</protein>
<dbReference type="Proteomes" id="UP000705230">
    <property type="component" value="Unassembled WGS sequence"/>
</dbReference>
<dbReference type="Gene3D" id="3.30.70.990">
    <property type="entry name" value="YajQ-like, domain 2"/>
    <property type="match status" value="1"/>
</dbReference>
<keyword evidence="1 3" id="KW-0547">Nucleotide-binding</keyword>
<dbReference type="GO" id="GO:0005829">
    <property type="term" value="C:cytosol"/>
    <property type="evidence" value="ECO:0007669"/>
    <property type="project" value="TreeGrafter"/>
</dbReference>
<evidence type="ECO:0000256" key="3">
    <source>
        <dbReference type="HAMAP-Rule" id="MF_00632"/>
    </source>
</evidence>
<gene>
    <name evidence="4" type="ORF">ISR29_01095</name>
</gene>
<evidence type="ECO:0000313" key="4">
    <source>
        <dbReference type="EMBL" id="MBL6902783.1"/>
    </source>
</evidence>
<dbReference type="SUPFAM" id="SSF89963">
    <property type="entry name" value="YajQ-like"/>
    <property type="match status" value="2"/>
</dbReference>
<proteinExistence type="inferred from homology"/>
<comment type="caution">
    <text evidence="4">The sequence shown here is derived from an EMBL/GenBank/DDBJ whole genome shotgun (WGS) entry which is preliminary data.</text>
</comment>
<evidence type="ECO:0000256" key="1">
    <source>
        <dbReference type="ARBA" id="ARBA00022741"/>
    </source>
</evidence>
<dbReference type="PANTHER" id="PTHR30476">
    <property type="entry name" value="UPF0234 PROTEIN YAJQ"/>
    <property type="match status" value="1"/>
</dbReference>
<dbReference type="PANTHER" id="PTHR30476:SF0">
    <property type="entry name" value="UPF0234 PROTEIN YAJQ"/>
    <property type="match status" value="1"/>
</dbReference>
<accession>A0A937JDN0</accession>